<proteinExistence type="inferred from homology"/>
<keyword evidence="8 11" id="KW-0663">Pyridoxal phosphate</keyword>
<evidence type="ECO:0000259" key="12">
    <source>
        <dbReference type="PROSITE" id="PS51672"/>
    </source>
</evidence>
<dbReference type="GO" id="GO:0006565">
    <property type="term" value="P:L-serine catabolic process"/>
    <property type="evidence" value="ECO:0007669"/>
    <property type="project" value="TreeGrafter"/>
</dbReference>
<dbReference type="SUPFAM" id="SSF53686">
    <property type="entry name" value="Tryptophan synthase beta subunit-like PLP-dependent enzymes"/>
    <property type="match status" value="1"/>
</dbReference>
<dbReference type="OMA" id="HAYASNC"/>
<accession>A0A8J5X2A0</accession>
<keyword evidence="9 11" id="KW-0456">Lyase</keyword>
<dbReference type="InterPro" id="IPR001721">
    <property type="entry name" value="TD_ACT-like"/>
</dbReference>
<dbReference type="NCBIfam" id="NF006674">
    <property type="entry name" value="PRK09224.1"/>
    <property type="match status" value="1"/>
</dbReference>
<dbReference type="AlphaFoldDB" id="A0A8J5X2A0"/>
<evidence type="ECO:0000256" key="3">
    <source>
        <dbReference type="ARBA" id="ARBA00004810"/>
    </source>
</evidence>
<dbReference type="GO" id="GO:0009097">
    <property type="term" value="P:isoleucine biosynthetic process"/>
    <property type="evidence" value="ECO:0007669"/>
    <property type="project" value="UniProtKB-UniRule"/>
</dbReference>
<comment type="catalytic activity">
    <reaction evidence="1 11">
        <text>L-threonine = 2-oxobutanoate + NH4(+)</text>
        <dbReference type="Rhea" id="RHEA:22108"/>
        <dbReference type="ChEBI" id="CHEBI:16763"/>
        <dbReference type="ChEBI" id="CHEBI:28938"/>
        <dbReference type="ChEBI" id="CHEBI:57926"/>
        <dbReference type="EC" id="4.3.1.19"/>
    </reaction>
</comment>
<dbReference type="PROSITE" id="PS51672">
    <property type="entry name" value="ACT_LIKE"/>
    <property type="match status" value="1"/>
</dbReference>
<sequence>MSRPLPFRLRVPLAKILHAKQALPKAPPGSFVAAEELWDYSSKPDYLRMILTSKVYDVASETPMQPASKLSERLGNSVYFKREDLQPGFSFKVRGAYNKMAAMKPDDLQRGVLAHAVGGHAEGVAIAAHRLGVQATIVLPEMTGAWKQRGLERLGAKVILHGRSHSAAMEHCVALAKQSGRPLIPSFDDPYVIAGQGTVGLEILRQLTERPPCAIFVCVGGGGLLAGVAAYVKAISPAVKVIGVEAIGADAMGRSLREGQIVTLPHVDMFAEGAAVEKPGEETFRVCDELVDDMIVVTQDEICAAVHDGFDDSRAILEPAGALAIAGLKKWARQTGARDEVLVAITSGANITFDRLRLLAERALLGNRTEALLATRVPDVPGALAKLHAALAERSVTELIYRAAKTAPTYDGTATIFVSVALDSGAGAGAADERRGEGEVAAILASLQAAGVSAHDMSDNELAKSHMRYMSGGVKPAEGELLYRFDFPEQPGALRKFLNTFCKQSPDWNLTLLHYRYRGAEVSKVLTGIQIPKGDEARFAAFLQELGYQCVDETKNPAYELYCN</sequence>
<dbReference type="PANTHER" id="PTHR48078:SF11">
    <property type="entry name" value="THREONINE DEHYDRATASE, MITOCHONDRIAL"/>
    <property type="match status" value="1"/>
</dbReference>
<comment type="caution">
    <text evidence="13">The sequence shown here is derived from an EMBL/GenBank/DDBJ whole genome shotgun (WGS) entry which is preliminary data.</text>
</comment>
<comment type="cofactor">
    <cofactor evidence="2 11">
        <name>pyridoxal 5'-phosphate</name>
        <dbReference type="ChEBI" id="CHEBI:597326"/>
    </cofactor>
</comment>
<dbReference type="EC" id="4.3.1.19" evidence="11"/>
<dbReference type="InterPro" id="IPR001926">
    <property type="entry name" value="TrpB-like_PALP"/>
</dbReference>
<dbReference type="Pfam" id="PF00585">
    <property type="entry name" value="Thr_dehydrat_C"/>
    <property type="match status" value="1"/>
</dbReference>
<dbReference type="Gene3D" id="3.40.1020.10">
    <property type="entry name" value="Biosynthetic Threonine Deaminase, Domain 3"/>
    <property type="match status" value="1"/>
</dbReference>
<keyword evidence="6 11" id="KW-0412">Isoleucine biosynthesis</keyword>
<gene>
    <name evidence="13" type="ORF">KFE25_006526</name>
</gene>
<name>A0A8J5X2A0_DIALT</name>
<evidence type="ECO:0000313" key="14">
    <source>
        <dbReference type="Proteomes" id="UP000751190"/>
    </source>
</evidence>
<dbReference type="InterPro" id="IPR036052">
    <property type="entry name" value="TrpB-like_PALP_sf"/>
</dbReference>
<reference evidence="13" key="1">
    <citation type="submission" date="2021-05" db="EMBL/GenBank/DDBJ databases">
        <title>The genome of the haptophyte Pavlova lutheri (Diacronema luteri, Pavlovales) - a model for lipid biosynthesis in eukaryotic algae.</title>
        <authorList>
            <person name="Hulatt C.J."/>
            <person name="Posewitz M.C."/>
        </authorList>
    </citation>
    <scope>NUCLEOTIDE SEQUENCE</scope>
    <source>
        <strain evidence="13">NIVA-4/92</strain>
    </source>
</reference>
<dbReference type="FunFam" id="3.40.50.1100:FF:000008">
    <property type="entry name" value="L-threonine dehydratase"/>
    <property type="match status" value="1"/>
</dbReference>
<dbReference type="NCBIfam" id="TIGR01124">
    <property type="entry name" value="ilvA_2Cterm"/>
    <property type="match status" value="1"/>
</dbReference>
<keyword evidence="14" id="KW-1185">Reference proteome</keyword>
<evidence type="ECO:0000256" key="8">
    <source>
        <dbReference type="ARBA" id="ARBA00022898"/>
    </source>
</evidence>
<evidence type="ECO:0000256" key="10">
    <source>
        <dbReference type="ARBA" id="ARBA00023304"/>
    </source>
</evidence>
<dbReference type="InterPro" id="IPR005787">
    <property type="entry name" value="Thr_deHydtase_biosynth"/>
</dbReference>
<evidence type="ECO:0000313" key="13">
    <source>
        <dbReference type="EMBL" id="KAG8458981.1"/>
    </source>
</evidence>
<keyword evidence="7" id="KW-0677">Repeat</keyword>
<organism evidence="13 14">
    <name type="scientific">Diacronema lutheri</name>
    <name type="common">Unicellular marine alga</name>
    <name type="synonym">Monochrysis lutheri</name>
    <dbReference type="NCBI Taxonomy" id="2081491"/>
    <lineage>
        <taxon>Eukaryota</taxon>
        <taxon>Haptista</taxon>
        <taxon>Haptophyta</taxon>
        <taxon>Pavlovophyceae</taxon>
        <taxon>Pavlovales</taxon>
        <taxon>Pavlovaceae</taxon>
        <taxon>Diacronema</taxon>
    </lineage>
</organism>
<dbReference type="UniPathway" id="UPA00047">
    <property type="reaction ID" value="UER00054"/>
</dbReference>
<comment type="pathway">
    <text evidence="3 11">Amino-acid biosynthesis; L-isoleucine biosynthesis; 2-oxobutanoate from L-threonine: step 1/1.</text>
</comment>
<dbReference type="OrthoDB" id="4418812at2759"/>
<dbReference type="Proteomes" id="UP000751190">
    <property type="component" value="Unassembled WGS sequence"/>
</dbReference>
<feature type="domain" description="ACT-like" evidence="12">
    <location>
        <begin position="481"/>
        <end position="555"/>
    </location>
</feature>
<evidence type="ECO:0000256" key="1">
    <source>
        <dbReference type="ARBA" id="ARBA00001274"/>
    </source>
</evidence>
<keyword evidence="5 11" id="KW-0028">Amino-acid biosynthesis</keyword>
<evidence type="ECO:0000256" key="4">
    <source>
        <dbReference type="ARBA" id="ARBA00010869"/>
    </source>
</evidence>
<keyword evidence="10 11" id="KW-0100">Branched-chain amino acid biosynthesis</keyword>
<evidence type="ECO:0000256" key="2">
    <source>
        <dbReference type="ARBA" id="ARBA00001933"/>
    </source>
</evidence>
<evidence type="ECO:0000256" key="6">
    <source>
        <dbReference type="ARBA" id="ARBA00022624"/>
    </source>
</evidence>
<dbReference type="EMBL" id="JAGTXO010000045">
    <property type="protein sequence ID" value="KAG8458981.1"/>
    <property type="molecule type" value="Genomic_DNA"/>
</dbReference>
<dbReference type="InterPro" id="IPR050147">
    <property type="entry name" value="Ser/Thr_Dehydratase"/>
</dbReference>
<dbReference type="GO" id="GO:0006567">
    <property type="term" value="P:L-threonine catabolic process"/>
    <property type="evidence" value="ECO:0007669"/>
    <property type="project" value="TreeGrafter"/>
</dbReference>
<dbReference type="InterPro" id="IPR045865">
    <property type="entry name" value="ACT-like_dom_sf"/>
</dbReference>
<dbReference type="SUPFAM" id="SSF55021">
    <property type="entry name" value="ACT-like"/>
    <property type="match status" value="2"/>
</dbReference>
<dbReference type="Pfam" id="PF00291">
    <property type="entry name" value="PALP"/>
    <property type="match status" value="1"/>
</dbReference>
<dbReference type="Gene3D" id="3.40.50.1100">
    <property type="match status" value="2"/>
</dbReference>
<evidence type="ECO:0000256" key="9">
    <source>
        <dbReference type="ARBA" id="ARBA00023239"/>
    </source>
</evidence>
<dbReference type="GO" id="GO:0004794">
    <property type="term" value="F:threonine deaminase activity"/>
    <property type="evidence" value="ECO:0007669"/>
    <property type="project" value="UniProtKB-UniRule"/>
</dbReference>
<evidence type="ECO:0000256" key="5">
    <source>
        <dbReference type="ARBA" id="ARBA00022605"/>
    </source>
</evidence>
<dbReference type="InterPro" id="IPR038110">
    <property type="entry name" value="TD_ACT-like_sf"/>
</dbReference>
<dbReference type="CDD" id="cd04907">
    <property type="entry name" value="ACT_ThrD-I_2"/>
    <property type="match status" value="1"/>
</dbReference>
<dbReference type="PANTHER" id="PTHR48078">
    <property type="entry name" value="THREONINE DEHYDRATASE, MITOCHONDRIAL-RELATED"/>
    <property type="match status" value="1"/>
</dbReference>
<evidence type="ECO:0000256" key="11">
    <source>
        <dbReference type="RuleBase" id="RU362012"/>
    </source>
</evidence>
<protein>
    <recommendedName>
        <fullName evidence="11">Threonine dehydratase</fullName>
        <ecNumber evidence="11">4.3.1.19</ecNumber>
    </recommendedName>
    <alternativeName>
        <fullName evidence="11">Threonine deaminase</fullName>
    </alternativeName>
</protein>
<evidence type="ECO:0000256" key="7">
    <source>
        <dbReference type="ARBA" id="ARBA00022737"/>
    </source>
</evidence>
<dbReference type="GO" id="GO:0003941">
    <property type="term" value="F:L-serine ammonia-lyase activity"/>
    <property type="evidence" value="ECO:0007669"/>
    <property type="project" value="TreeGrafter"/>
</dbReference>
<comment type="similarity">
    <text evidence="4 11">Belongs to the serine/threonine dehydratase family.</text>
</comment>
<dbReference type="CDD" id="cd01562">
    <property type="entry name" value="Thr-dehyd"/>
    <property type="match status" value="1"/>
</dbReference>